<keyword evidence="4 6" id="KW-0808">Transferase</keyword>
<evidence type="ECO:0000256" key="3">
    <source>
        <dbReference type="ARBA" id="ARBA00022676"/>
    </source>
</evidence>
<dbReference type="CDD" id="cd06223">
    <property type="entry name" value="PRTases_typeI"/>
    <property type="match status" value="1"/>
</dbReference>
<feature type="binding site" description="in other chain" evidence="6">
    <location>
        <begin position="139"/>
        <end position="147"/>
    </location>
    <ligand>
        <name>5-phospho-alpha-D-ribose 1-diphosphate</name>
        <dbReference type="ChEBI" id="CHEBI:58017"/>
        <note>ligand shared between dimeric partners</note>
    </ligand>
</feature>
<dbReference type="UniPathway" id="UPA00070">
    <property type="reaction ID" value="UER00119"/>
</dbReference>
<feature type="binding site" evidence="6">
    <location>
        <position position="143"/>
    </location>
    <ligand>
        <name>orotate</name>
        <dbReference type="ChEBI" id="CHEBI:30839"/>
    </ligand>
</feature>
<dbReference type="EMBL" id="FUWH01000006">
    <property type="protein sequence ID" value="SJZ93795.1"/>
    <property type="molecule type" value="Genomic_DNA"/>
</dbReference>
<dbReference type="InterPro" id="IPR000836">
    <property type="entry name" value="PRTase_dom"/>
</dbReference>
<evidence type="ECO:0000256" key="2">
    <source>
        <dbReference type="ARBA" id="ARBA00011971"/>
    </source>
</evidence>
<keyword evidence="5 6" id="KW-0665">Pyrimidine biosynthesis</keyword>
<comment type="pathway">
    <text evidence="1 6">Pyrimidine metabolism; UMP biosynthesis via de novo pathway; UMP from orotate: step 1/2.</text>
</comment>
<keyword evidence="3 6" id="KW-0328">Glycosyltransferase</keyword>
<dbReference type="EC" id="2.4.2.10" evidence="2 6"/>
<dbReference type="Pfam" id="PF00156">
    <property type="entry name" value="Pribosyltran"/>
    <property type="match status" value="1"/>
</dbReference>
<sequence>MGLFYSYPYASRGYFCGMTNQKAVAEKLLQVAAVKLSPAEPFTWASGWKSPIYCDNRKVLSFPFVRDFIKSELCNVIFEAYPDAELLAGVATAGIAWGAMAADQLKLPYAYVRPKPKEHGLGNQIEGNVEKGQKVVVVEDLISTGKSSLQVVDVLRNAGVEVIGMVSIFNYGFDVAKDNFEKAGVPFRSLTNYPSLISLAIEKGQVPADLEPVLLNWSSDPANWKGL</sequence>
<dbReference type="STRING" id="413434.SAMN04488132_106166"/>
<organism evidence="8 9">
    <name type="scientific">Sediminibacterium ginsengisoli</name>
    <dbReference type="NCBI Taxonomy" id="413434"/>
    <lineage>
        <taxon>Bacteria</taxon>
        <taxon>Pseudomonadati</taxon>
        <taxon>Bacteroidota</taxon>
        <taxon>Chitinophagia</taxon>
        <taxon>Chitinophagales</taxon>
        <taxon>Chitinophagaceae</taxon>
        <taxon>Sediminibacterium</taxon>
    </lineage>
</organism>
<evidence type="ECO:0000313" key="9">
    <source>
        <dbReference type="Proteomes" id="UP000190888"/>
    </source>
</evidence>
<feature type="domain" description="Phosphoribosyltransferase" evidence="7">
    <location>
        <begin position="86"/>
        <end position="170"/>
    </location>
</feature>
<keyword evidence="9" id="KW-1185">Reference proteome</keyword>
<feature type="binding site" evidence="6">
    <location>
        <position position="117"/>
    </location>
    <ligand>
        <name>5-phospho-alpha-D-ribose 1-diphosphate</name>
        <dbReference type="ChEBI" id="CHEBI:58017"/>
        <note>ligand shared between dimeric partners</note>
    </ligand>
</feature>
<dbReference type="Gene3D" id="3.40.50.2020">
    <property type="match status" value="1"/>
</dbReference>
<evidence type="ECO:0000313" key="8">
    <source>
        <dbReference type="EMBL" id="SJZ93795.1"/>
    </source>
</evidence>
<dbReference type="HAMAP" id="MF_01208">
    <property type="entry name" value="PyrE"/>
    <property type="match status" value="1"/>
</dbReference>
<dbReference type="InterPro" id="IPR029057">
    <property type="entry name" value="PRTase-like"/>
</dbReference>
<dbReference type="GO" id="GO:0000287">
    <property type="term" value="F:magnesium ion binding"/>
    <property type="evidence" value="ECO:0007669"/>
    <property type="project" value="UniProtKB-UniRule"/>
</dbReference>
<reference evidence="8 9" key="1">
    <citation type="submission" date="2017-02" db="EMBL/GenBank/DDBJ databases">
        <authorList>
            <person name="Peterson S.W."/>
        </authorList>
    </citation>
    <scope>NUCLEOTIDE SEQUENCE [LARGE SCALE GENOMIC DNA]</scope>
    <source>
        <strain evidence="8 9">DSM 22335</strain>
    </source>
</reference>
<evidence type="ECO:0000259" key="7">
    <source>
        <dbReference type="Pfam" id="PF00156"/>
    </source>
</evidence>
<feature type="binding site" evidence="6">
    <location>
        <position position="113"/>
    </location>
    <ligand>
        <name>5-phospho-alpha-D-ribose 1-diphosphate</name>
        <dbReference type="ChEBI" id="CHEBI:58017"/>
        <note>ligand shared between dimeric partners</note>
    </ligand>
</feature>
<dbReference type="GO" id="GO:0019856">
    <property type="term" value="P:pyrimidine nucleobase biosynthetic process"/>
    <property type="evidence" value="ECO:0007669"/>
    <property type="project" value="TreeGrafter"/>
</dbReference>
<comment type="caution">
    <text evidence="6">Lacks conserved residue(s) required for the propagation of feature annotation.</text>
</comment>
<dbReference type="AlphaFoldDB" id="A0A1T4PQH8"/>
<comment type="subunit">
    <text evidence="6">Homodimer.</text>
</comment>
<dbReference type="PANTHER" id="PTHR19278">
    <property type="entry name" value="OROTATE PHOSPHORIBOSYLTRANSFERASE"/>
    <property type="match status" value="1"/>
</dbReference>
<dbReference type="PANTHER" id="PTHR19278:SF9">
    <property type="entry name" value="URIDINE 5'-MONOPHOSPHATE SYNTHASE"/>
    <property type="match status" value="1"/>
</dbReference>
<dbReference type="NCBIfam" id="TIGR00336">
    <property type="entry name" value="pyrE"/>
    <property type="match status" value="1"/>
</dbReference>
<comment type="similarity">
    <text evidence="6">Belongs to the purine/pyrimidine phosphoribosyltransferase family. PyrE subfamily.</text>
</comment>
<dbReference type="InterPro" id="IPR023031">
    <property type="entry name" value="OPRT"/>
</dbReference>
<keyword evidence="6" id="KW-0460">Magnesium</keyword>
<accession>A0A1T4PQH8</accession>
<comment type="catalytic activity">
    <reaction evidence="6">
        <text>orotidine 5'-phosphate + diphosphate = orotate + 5-phospho-alpha-D-ribose 1-diphosphate</text>
        <dbReference type="Rhea" id="RHEA:10380"/>
        <dbReference type="ChEBI" id="CHEBI:30839"/>
        <dbReference type="ChEBI" id="CHEBI:33019"/>
        <dbReference type="ChEBI" id="CHEBI:57538"/>
        <dbReference type="ChEBI" id="CHEBI:58017"/>
        <dbReference type="EC" id="2.4.2.10"/>
    </reaction>
</comment>
<dbReference type="SUPFAM" id="SSF53271">
    <property type="entry name" value="PRTase-like"/>
    <property type="match status" value="1"/>
</dbReference>
<evidence type="ECO:0000256" key="4">
    <source>
        <dbReference type="ARBA" id="ARBA00022679"/>
    </source>
</evidence>
<feature type="binding site" evidence="6">
    <location>
        <position position="119"/>
    </location>
    <ligand>
        <name>5-phospho-alpha-D-ribose 1-diphosphate</name>
        <dbReference type="ChEBI" id="CHEBI:58017"/>
        <note>ligand shared between dimeric partners</note>
    </ligand>
</feature>
<dbReference type="GO" id="GO:0004588">
    <property type="term" value="F:orotate phosphoribosyltransferase activity"/>
    <property type="evidence" value="ECO:0007669"/>
    <property type="project" value="UniProtKB-UniRule"/>
</dbReference>
<evidence type="ECO:0000256" key="1">
    <source>
        <dbReference type="ARBA" id="ARBA00004889"/>
    </source>
</evidence>
<dbReference type="InterPro" id="IPR004467">
    <property type="entry name" value="Or_phspho_trans_dom"/>
</dbReference>
<dbReference type="Proteomes" id="UP000190888">
    <property type="component" value="Unassembled WGS sequence"/>
</dbReference>
<comment type="cofactor">
    <cofactor evidence="6">
        <name>Mg(2+)</name>
        <dbReference type="ChEBI" id="CHEBI:18420"/>
    </cofactor>
</comment>
<protein>
    <recommendedName>
        <fullName evidence="2 6">Orotate phosphoribosyltransferase</fullName>
        <shortName evidence="6">OPRT</shortName>
        <shortName evidence="6">OPRTase</shortName>
        <ecNumber evidence="2 6">2.4.2.10</ecNumber>
    </recommendedName>
</protein>
<evidence type="ECO:0000256" key="6">
    <source>
        <dbReference type="HAMAP-Rule" id="MF_01208"/>
    </source>
</evidence>
<comment type="function">
    <text evidence="6">Catalyzes the transfer of a ribosyl phosphate group from 5-phosphoribose 1-diphosphate to orotate, leading to the formation of orotidine monophosphate (OMP).</text>
</comment>
<name>A0A1T4PQH8_9BACT</name>
<dbReference type="GO" id="GO:0044205">
    <property type="term" value="P:'de novo' UMP biosynthetic process"/>
    <property type="evidence" value="ECO:0007669"/>
    <property type="project" value="UniProtKB-UniRule"/>
</dbReference>
<proteinExistence type="inferred from homology"/>
<evidence type="ECO:0000256" key="5">
    <source>
        <dbReference type="ARBA" id="ARBA00022975"/>
    </source>
</evidence>
<gene>
    <name evidence="6" type="primary">pyrE</name>
    <name evidence="8" type="ORF">SAMN04488132_106166</name>
</gene>